<dbReference type="PANTHER" id="PTHR43840:SF30">
    <property type="entry name" value="TRANSPORT PROTEIN, HYPOTHETICAL"/>
    <property type="match status" value="1"/>
</dbReference>
<feature type="domain" description="Cation efflux protein transmembrane" evidence="7">
    <location>
        <begin position="18"/>
        <end position="204"/>
    </location>
</feature>
<protein>
    <submittedName>
        <fullName evidence="8">Cation transporter</fullName>
    </submittedName>
</protein>
<feature type="transmembrane region" description="Helical" evidence="6">
    <location>
        <begin position="161"/>
        <end position="181"/>
    </location>
</feature>
<evidence type="ECO:0000313" key="9">
    <source>
        <dbReference type="Proteomes" id="UP001529235"/>
    </source>
</evidence>
<dbReference type="PANTHER" id="PTHR43840">
    <property type="entry name" value="MITOCHONDRIAL METAL TRANSPORTER 1-RELATED"/>
    <property type="match status" value="1"/>
</dbReference>
<dbReference type="Pfam" id="PF01545">
    <property type="entry name" value="Cation_efflux"/>
    <property type="match status" value="1"/>
</dbReference>
<dbReference type="SUPFAM" id="SSF160240">
    <property type="entry name" value="Cation efflux protein cytoplasmic domain-like"/>
    <property type="match status" value="1"/>
</dbReference>
<dbReference type="Proteomes" id="UP001529235">
    <property type="component" value="Unassembled WGS sequence"/>
</dbReference>
<dbReference type="Gene3D" id="1.20.1510.10">
    <property type="entry name" value="Cation efflux protein transmembrane domain"/>
    <property type="match status" value="1"/>
</dbReference>
<evidence type="ECO:0000256" key="2">
    <source>
        <dbReference type="ARBA" id="ARBA00022448"/>
    </source>
</evidence>
<accession>A0ABD4Z4H5</accession>
<dbReference type="InterPro" id="IPR058533">
    <property type="entry name" value="Cation_efflux_TM"/>
</dbReference>
<keyword evidence="2" id="KW-0813">Transport</keyword>
<evidence type="ECO:0000256" key="5">
    <source>
        <dbReference type="ARBA" id="ARBA00023136"/>
    </source>
</evidence>
<organism evidence="8 9">
    <name type="scientific">Ignisphaera cupida</name>
    <dbReference type="NCBI Taxonomy" id="3050454"/>
    <lineage>
        <taxon>Archaea</taxon>
        <taxon>Thermoproteota</taxon>
        <taxon>Thermoprotei</taxon>
        <taxon>Desulfurococcales</taxon>
        <taxon>Desulfurococcaceae</taxon>
        <taxon>Ignisphaera</taxon>
    </lineage>
</organism>
<sequence length="314" mass="36044">MSLHEISSRLKRGCEVIRIVLIVSFVGMVMEFVFAYFSKSMILFTDFVHWAVDTALEFMSMIALYHASKTLRRFSWGVLYMETFLMLITSIAIISFYIISFVDYVNNIIYSANSKVTTQNPLLSLVTLSGGFLTLYAFAILRKEYEKLKLEILKSEYTHALIDVVAAFISTIGVVVTALTRNPSTELLTVIAGFFFALHSITNIVEDAARSIIGVEEDKELIYNIKLKLSELENVKVKNVDARKIGSFYIVTVDLYVDPYTTLIELNEMRMKIIRMCRSVSEMIYHVDVRFYPDVEKYRKILKQKRKGIKGKSV</sequence>
<evidence type="ECO:0000256" key="1">
    <source>
        <dbReference type="ARBA" id="ARBA00004141"/>
    </source>
</evidence>
<feature type="transmembrane region" description="Helical" evidence="6">
    <location>
        <begin position="79"/>
        <end position="102"/>
    </location>
</feature>
<dbReference type="GO" id="GO:0016020">
    <property type="term" value="C:membrane"/>
    <property type="evidence" value="ECO:0007669"/>
    <property type="project" value="UniProtKB-SubCell"/>
</dbReference>
<name>A0ABD4Z4H5_9CREN</name>
<proteinExistence type="predicted"/>
<evidence type="ECO:0000256" key="4">
    <source>
        <dbReference type="ARBA" id="ARBA00022989"/>
    </source>
</evidence>
<evidence type="ECO:0000256" key="6">
    <source>
        <dbReference type="SAM" id="Phobius"/>
    </source>
</evidence>
<keyword evidence="5 6" id="KW-0472">Membrane</keyword>
<reference evidence="8 9" key="1">
    <citation type="submission" date="2023-05" db="EMBL/GenBank/DDBJ databases">
        <title>A new hyperthermophilic archaea 'Ignisphaera cupida' sp. nov. and description of the family 'Ignisphaeraceae' fam. nov.</title>
        <authorList>
            <person name="Podosokorskaya O.A."/>
            <person name="Elcheninov A.G."/>
            <person name="Klukina A."/>
            <person name="Merkel A.Y."/>
        </authorList>
    </citation>
    <scope>NUCLEOTIDE SEQUENCE [LARGE SCALE GENOMIC DNA]</scope>
    <source>
        <strain evidence="8 9">4213-co</strain>
    </source>
</reference>
<gene>
    <name evidence="8" type="ORF">QPL79_01575</name>
</gene>
<dbReference type="InterPro" id="IPR050291">
    <property type="entry name" value="CDF_Transporter"/>
</dbReference>
<dbReference type="EMBL" id="JASNVW010000001">
    <property type="protein sequence ID" value="MDK6028055.1"/>
    <property type="molecule type" value="Genomic_DNA"/>
</dbReference>
<feature type="transmembrane region" description="Helical" evidence="6">
    <location>
        <begin position="122"/>
        <end position="141"/>
    </location>
</feature>
<keyword evidence="3 6" id="KW-0812">Transmembrane</keyword>
<comment type="caution">
    <text evidence="8">The sequence shown here is derived from an EMBL/GenBank/DDBJ whole genome shotgun (WGS) entry which is preliminary data.</text>
</comment>
<evidence type="ECO:0000256" key="3">
    <source>
        <dbReference type="ARBA" id="ARBA00022692"/>
    </source>
</evidence>
<dbReference type="SUPFAM" id="SSF161111">
    <property type="entry name" value="Cation efflux protein transmembrane domain-like"/>
    <property type="match status" value="1"/>
</dbReference>
<dbReference type="InterPro" id="IPR036837">
    <property type="entry name" value="Cation_efflux_CTD_sf"/>
</dbReference>
<keyword evidence="4 6" id="KW-1133">Transmembrane helix</keyword>
<comment type="subcellular location">
    <subcellularLocation>
        <location evidence="1">Membrane</location>
        <topology evidence="1">Multi-pass membrane protein</topology>
    </subcellularLocation>
</comment>
<keyword evidence="9" id="KW-1185">Reference proteome</keyword>
<dbReference type="AlphaFoldDB" id="A0ABD4Z4H5"/>
<feature type="transmembrane region" description="Helical" evidence="6">
    <location>
        <begin position="16"/>
        <end position="35"/>
    </location>
</feature>
<dbReference type="RefSeq" id="WP_285273029.1">
    <property type="nucleotide sequence ID" value="NZ_JASNVW010000001.1"/>
</dbReference>
<evidence type="ECO:0000313" key="8">
    <source>
        <dbReference type="EMBL" id="MDK6028055.1"/>
    </source>
</evidence>
<evidence type="ECO:0000259" key="7">
    <source>
        <dbReference type="Pfam" id="PF01545"/>
    </source>
</evidence>
<dbReference type="InterPro" id="IPR027469">
    <property type="entry name" value="Cation_efflux_TMD_sf"/>
</dbReference>